<dbReference type="InterPro" id="IPR012338">
    <property type="entry name" value="Beta-lactam/transpept-like"/>
</dbReference>
<dbReference type="InterPro" id="IPR050789">
    <property type="entry name" value="Diverse_Enzym_Activities"/>
</dbReference>
<dbReference type="PANTHER" id="PTHR43283:SF3">
    <property type="entry name" value="BETA-LACTAMASE FAMILY PROTEIN (AFU_ORTHOLOGUE AFUA_5G07500)"/>
    <property type="match status" value="1"/>
</dbReference>
<evidence type="ECO:0000259" key="2">
    <source>
        <dbReference type="Pfam" id="PF00144"/>
    </source>
</evidence>
<feature type="domain" description="Beta-lactamase-related" evidence="2">
    <location>
        <begin position="41"/>
        <end position="422"/>
    </location>
</feature>
<dbReference type="SUPFAM" id="SSF56601">
    <property type="entry name" value="beta-lactamase/transpeptidase-like"/>
    <property type="match status" value="1"/>
</dbReference>
<dbReference type="Gene3D" id="3.40.710.10">
    <property type="entry name" value="DD-peptidase/beta-lactamase superfamily"/>
    <property type="match status" value="1"/>
</dbReference>
<feature type="signal peptide" evidence="1">
    <location>
        <begin position="1"/>
        <end position="29"/>
    </location>
</feature>
<reference evidence="3 4" key="1">
    <citation type="submission" date="2020-08" db="EMBL/GenBank/DDBJ databases">
        <title>Genomic Encyclopedia of Type Strains, Phase IV (KMG-IV): sequencing the most valuable type-strain genomes for metagenomic binning, comparative biology and taxonomic classification.</title>
        <authorList>
            <person name="Goeker M."/>
        </authorList>
    </citation>
    <scope>NUCLEOTIDE SEQUENCE [LARGE SCALE GENOMIC DNA]</scope>
    <source>
        <strain evidence="3 4">DSM 26723</strain>
    </source>
</reference>
<proteinExistence type="predicted"/>
<evidence type="ECO:0000313" key="3">
    <source>
        <dbReference type="EMBL" id="MBB6095826.1"/>
    </source>
</evidence>
<dbReference type="PANTHER" id="PTHR43283">
    <property type="entry name" value="BETA-LACTAMASE-RELATED"/>
    <property type="match status" value="1"/>
</dbReference>
<accession>A0A841HSF9</accession>
<sequence length="441" mass="47683">MNHRNAFTRRSCIARLAATLLPLPSLARAATVSAPPWPALQNVLDEFVIERSAVGTSVAVARSGTAAYLDAGRIAFDSPEPFDENSICRIYSMTKNVTRIATLLLVEDGKLSLEQPVAEVLPEFRNLRVAIDIAKGLESRPVTRVMTMRHLITNTSGLGNWTPGSDSGDALHRLYRERGITPGSYGTGRTRPGYGAQPATLDEMVARVAELPLAFEPGTTLHYSIGFDVMALVIERVTGISYDAFLQKRLFEPLQMHSTGFQVKPHDARRLTTNYDATERQVNSAEHSAQDPALPAGWRVQDDRAGSDWLKPPHLLAGGGGLVSTSRDFLRYAQMLLDEGALGSTRIMKVDTARMAVGNINPPNAAEPDEGVGAGTRAMLRTPLIPPGTIGGGGATGTLFWIDPKHHTAAVFMVQVMYGGPARSPFQKRLFAAIDQDMASA</sequence>
<dbReference type="Pfam" id="PF00144">
    <property type="entry name" value="Beta-lactamase"/>
    <property type="match status" value="1"/>
</dbReference>
<dbReference type="RefSeq" id="WP_184335213.1">
    <property type="nucleotide sequence ID" value="NZ_JACHHZ010000006.1"/>
</dbReference>
<dbReference type="InterPro" id="IPR001466">
    <property type="entry name" value="Beta-lactam-related"/>
</dbReference>
<evidence type="ECO:0000256" key="1">
    <source>
        <dbReference type="SAM" id="SignalP"/>
    </source>
</evidence>
<organism evidence="3 4">
    <name type="scientific">Povalibacter uvarum</name>
    <dbReference type="NCBI Taxonomy" id="732238"/>
    <lineage>
        <taxon>Bacteria</taxon>
        <taxon>Pseudomonadati</taxon>
        <taxon>Pseudomonadota</taxon>
        <taxon>Gammaproteobacteria</taxon>
        <taxon>Steroidobacterales</taxon>
        <taxon>Steroidobacteraceae</taxon>
        <taxon>Povalibacter</taxon>
    </lineage>
</organism>
<comment type="caution">
    <text evidence="3">The sequence shown here is derived from an EMBL/GenBank/DDBJ whole genome shotgun (WGS) entry which is preliminary data.</text>
</comment>
<dbReference type="EMBL" id="JACHHZ010000006">
    <property type="protein sequence ID" value="MBB6095826.1"/>
    <property type="molecule type" value="Genomic_DNA"/>
</dbReference>
<evidence type="ECO:0000313" key="4">
    <source>
        <dbReference type="Proteomes" id="UP000588068"/>
    </source>
</evidence>
<feature type="chain" id="PRO_5032508197" evidence="1">
    <location>
        <begin position="30"/>
        <end position="441"/>
    </location>
</feature>
<keyword evidence="1" id="KW-0732">Signal</keyword>
<dbReference type="AlphaFoldDB" id="A0A841HSF9"/>
<protein>
    <submittedName>
        <fullName evidence="3">CubicO group peptidase (Beta-lactamase class C family)</fullName>
    </submittedName>
</protein>
<keyword evidence="4" id="KW-1185">Reference proteome</keyword>
<gene>
    <name evidence="3" type="ORF">HNQ60_004717</name>
</gene>
<dbReference type="Proteomes" id="UP000588068">
    <property type="component" value="Unassembled WGS sequence"/>
</dbReference>
<name>A0A841HSF9_9GAMM</name>